<dbReference type="Proteomes" id="UP000789396">
    <property type="component" value="Unassembled WGS sequence"/>
</dbReference>
<comment type="caution">
    <text evidence="1">The sequence shown here is derived from an EMBL/GenBank/DDBJ whole genome shotgun (WGS) entry which is preliminary data.</text>
</comment>
<gene>
    <name evidence="1" type="ORF">RFULGI_LOCUS5343</name>
</gene>
<evidence type="ECO:0000313" key="1">
    <source>
        <dbReference type="EMBL" id="CAG8568138.1"/>
    </source>
</evidence>
<dbReference type="AlphaFoldDB" id="A0A9N9BHG9"/>
<feature type="non-terminal residue" evidence="1">
    <location>
        <position position="160"/>
    </location>
</feature>
<organism evidence="1 2">
    <name type="scientific">Racocetra fulgida</name>
    <dbReference type="NCBI Taxonomy" id="60492"/>
    <lineage>
        <taxon>Eukaryota</taxon>
        <taxon>Fungi</taxon>
        <taxon>Fungi incertae sedis</taxon>
        <taxon>Mucoromycota</taxon>
        <taxon>Glomeromycotina</taxon>
        <taxon>Glomeromycetes</taxon>
        <taxon>Diversisporales</taxon>
        <taxon>Gigasporaceae</taxon>
        <taxon>Racocetra</taxon>
    </lineage>
</organism>
<dbReference type="EMBL" id="CAJVPZ010005987">
    <property type="protein sequence ID" value="CAG8568138.1"/>
    <property type="molecule type" value="Genomic_DNA"/>
</dbReference>
<evidence type="ECO:0000313" key="2">
    <source>
        <dbReference type="Proteomes" id="UP000789396"/>
    </source>
</evidence>
<proteinExistence type="predicted"/>
<keyword evidence="2" id="KW-1185">Reference proteome</keyword>
<dbReference type="OrthoDB" id="2427290at2759"/>
<protein>
    <submittedName>
        <fullName evidence="1">12934_t:CDS:1</fullName>
    </submittedName>
</protein>
<name>A0A9N9BHG9_9GLOM</name>
<accession>A0A9N9BHG9</accession>
<sequence>MPTKRPCLCGKILRNQTKNSVEQLEKQQQNSNSNQEPTIVLSDTSVNNNQTEAIDLASSTTNFTQTTSNILLQENTEMISELNTDSSSEILTTEQWDSVIMDWTDMLNSKNYLTDGESIQEEPLNFKFVDFTIHLADDLLAKWNLTTLFNNTLDASVFLK</sequence>
<reference evidence="1" key="1">
    <citation type="submission" date="2021-06" db="EMBL/GenBank/DDBJ databases">
        <authorList>
            <person name="Kallberg Y."/>
            <person name="Tangrot J."/>
            <person name="Rosling A."/>
        </authorList>
    </citation>
    <scope>NUCLEOTIDE SEQUENCE</scope>
    <source>
        <strain evidence="1">IN212</strain>
    </source>
</reference>